<dbReference type="EC" id="5.3.1.23" evidence="3"/>
<dbReference type="EMBL" id="CP025066">
    <property type="protein sequence ID" value="AUX09132.1"/>
    <property type="molecule type" value="Genomic_DNA"/>
</dbReference>
<gene>
    <name evidence="3" type="primary">mtnA</name>
    <name evidence="3" type="ORF">AArcSl_1503</name>
</gene>
<dbReference type="Pfam" id="PF01008">
    <property type="entry name" value="IF-2B"/>
    <property type="match status" value="2"/>
</dbReference>
<evidence type="ECO:0000313" key="4">
    <source>
        <dbReference type="Proteomes" id="UP000263012"/>
    </source>
</evidence>
<dbReference type="PANTHER" id="PTHR43475:SF1">
    <property type="entry name" value="METHYLTHIORIBOSE-1-PHOSPHATE ISOMERASE"/>
    <property type="match status" value="1"/>
</dbReference>
<name>A0A343TJ60_9EURY</name>
<accession>A0A343TJ60</accession>
<dbReference type="InterPro" id="IPR000649">
    <property type="entry name" value="IF-2B-related"/>
</dbReference>
<keyword evidence="1 3" id="KW-0413">Isomerase</keyword>
<dbReference type="NCBIfam" id="TIGR00524">
    <property type="entry name" value="eIF-2B_rel"/>
    <property type="match status" value="1"/>
</dbReference>
<keyword evidence="4" id="KW-1185">Reference proteome</keyword>
<dbReference type="SUPFAM" id="SSF100950">
    <property type="entry name" value="NagB/RpiA/CoA transferase-like"/>
    <property type="match status" value="1"/>
</dbReference>
<protein>
    <submittedName>
        <fullName evidence="3">Methylthioribose-1-phosphate isomerase</fullName>
        <ecNumber evidence="3">5.3.1.23</ecNumber>
    </submittedName>
</protein>
<dbReference type="InterPro" id="IPR042529">
    <property type="entry name" value="IF_2B-like_C"/>
</dbReference>
<dbReference type="GO" id="GO:0046523">
    <property type="term" value="F:S-methyl-5-thioribose-1-phosphate isomerase activity"/>
    <property type="evidence" value="ECO:0007669"/>
    <property type="project" value="UniProtKB-EC"/>
</dbReference>
<dbReference type="GO" id="GO:0019509">
    <property type="term" value="P:L-methionine salvage from methylthioadenosine"/>
    <property type="evidence" value="ECO:0007669"/>
    <property type="project" value="TreeGrafter"/>
</dbReference>
<dbReference type="FunFam" id="1.20.120.420:FF:000003">
    <property type="entry name" value="Methylthioribose-1-phosphate isomerase"/>
    <property type="match status" value="1"/>
</dbReference>
<dbReference type="OrthoDB" id="27639at2157"/>
<dbReference type="AlphaFoldDB" id="A0A343TJ60"/>
<evidence type="ECO:0000256" key="2">
    <source>
        <dbReference type="RuleBase" id="RU003814"/>
    </source>
</evidence>
<dbReference type="InterPro" id="IPR011559">
    <property type="entry name" value="Initiation_fac_2B_a/b/d"/>
</dbReference>
<organism evidence="3 4">
    <name type="scientific">Halalkaliarchaeum desulfuricum</name>
    <dbReference type="NCBI Taxonomy" id="2055893"/>
    <lineage>
        <taxon>Archaea</taxon>
        <taxon>Methanobacteriati</taxon>
        <taxon>Methanobacteriota</taxon>
        <taxon>Stenosarchaea group</taxon>
        <taxon>Halobacteria</taxon>
        <taxon>Halobacteriales</taxon>
        <taxon>Haloferacaceae</taxon>
        <taxon>Halalkaliarchaeum</taxon>
    </lineage>
</organism>
<evidence type="ECO:0000313" key="3">
    <source>
        <dbReference type="EMBL" id="AUX09132.1"/>
    </source>
</evidence>
<dbReference type="Gene3D" id="3.40.50.10470">
    <property type="entry name" value="Translation initiation factor eif-2b, domain 2"/>
    <property type="match status" value="1"/>
</dbReference>
<reference evidence="4" key="1">
    <citation type="submission" date="2017-11" db="EMBL/GenBank/DDBJ databases">
        <title>Phenotypic and genomic properties of facultatively anaerobic sulfur-reducing natronoarchaea from hypersaline soda lakes.</title>
        <authorList>
            <person name="Sorokin D.Y."/>
            <person name="Kublanov I.V."/>
            <person name="Roman P."/>
            <person name="Sinninghe Damste J.S."/>
            <person name="Golyshin P.N."/>
            <person name="Rojo D."/>
            <person name="Ciordia S."/>
            <person name="Mena M.D.C."/>
            <person name="Ferrer M."/>
            <person name="Messina E."/>
            <person name="Smedile F."/>
            <person name="La Spada G."/>
            <person name="La Cono V."/>
            <person name="Yakimov M.M."/>
        </authorList>
    </citation>
    <scope>NUCLEOTIDE SEQUENCE [LARGE SCALE GENOMIC DNA]</scope>
    <source>
        <strain evidence="4">AArc-Sl</strain>
    </source>
</reference>
<dbReference type="KEGG" id="hdf:AArcSl_1503"/>
<comment type="similarity">
    <text evidence="2">Belongs to the eIF-2B alpha/beta/delta subunits family.</text>
</comment>
<dbReference type="Gene3D" id="1.20.120.420">
    <property type="entry name" value="translation initiation factor eif-2b, domain 1"/>
    <property type="match status" value="1"/>
</dbReference>
<dbReference type="PANTHER" id="PTHR43475">
    <property type="entry name" value="METHYLTHIORIBOSE-1-PHOSPHATE ISOMERASE"/>
    <property type="match status" value="1"/>
</dbReference>
<evidence type="ECO:0000256" key="1">
    <source>
        <dbReference type="ARBA" id="ARBA00023235"/>
    </source>
</evidence>
<dbReference type="InterPro" id="IPR027363">
    <property type="entry name" value="M1Pi_N"/>
</dbReference>
<proteinExistence type="inferred from homology"/>
<dbReference type="Proteomes" id="UP000263012">
    <property type="component" value="Chromosome"/>
</dbReference>
<dbReference type="RefSeq" id="WP_119817227.1">
    <property type="nucleotide sequence ID" value="NZ_CP025066.1"/>
</dbReference>
<dbReference type="GeneID" id="37877856"/>
<sequence>MRTIDWDNDRDCIEMVDQTKLPAEYTTYHAETVPELVESIEILRVRGAPALGAAGAFGVALAARRTDADTVEAFEEAVREDAGTIAGARPTAVNLSREVEAVLRELRGCRSVEEARRRTLSAAKDIADADVERNRQIGEHGAELLSADGTVMTHCNAGALATVDWGTALGVVYSAHEQGKEIDVVANETRPLNQGSRITTVELQERDVPVRLIPDNASGLCMQRGMVDAVVVGADRVVLEGGEAFTPRHGSGDDGAGQGAVFNKIGTYKHAVLADRHDIPFVVAAPHSTVDTELSATEVEIEQRDPGELREIYGEQNAPADVSVFNPAFDPTPMELVDYLVTETGVYEPPLDRRDFERVSTPESESSS</sequence>
<dbReference type="InterPro" id="IPR037171">
    <property type="entry name" value="NagB/RpiA_transferase-like"/>
</dbReference>